<proteinExistence type="predicted"/>
<reference evidence="1" key="1">
    <citation type="journal article" date="2015" name="Nature">
        <title>Complex archaea that bridge the gap between prokaryotes and eukaryotes.</title>
        <authorList>
            <person name="Spang A."/>
            <person name="Saw J.H."/>
            <person name="Jorgensen S.L."/>
            <person name="Zaremba-Niedzwiedzka K."/>
            <person name="Martijn J."/>
            <person name="Lind A.E."/>
            <person name="van Eijk R."/>
            <person name="Schleper C."/>
            <person name="Guy L."/>
            <person name="Ettema T.J."/>
        </authorList>
    </citation>
    <scope>NUCLEOTIDE SEQUENCE</scope>
</reference>
<feature type="non-terminal residue" evidence="1">
    <location>
        <position position="1"/>
    </location>
</feature>
<gene>
    <name evidence="1" type="ORF">LCGC14_1607700</name>
</gene>
<accession>A0A0F9KQ38</accession>
<comment type="caution">
    <text evidence="1">The sequence shown here is derived from an EMBL/GenBank/DDBJ whole genome shotgun (WGS) entry which is preliminary data.</text>
</comment>
<organism evidence="1">
    <name type="scientific">marine sediment metagenome</name>
    <dbReference type="NCBI Taxonomy" id="412755"/>
    <lineage>
        <taxon>unclassified sequences</taxon>
        <taxon>metagenomes</taxon>
        <taxon>ecological metagenomes</taxon>
    </lineage>
</organism>
<evidence type="ECO:0000313" key="1">
    <source>
        <dbReference type="EMBL" id="KKM24188.1"/>
    </source>
</evidence>
<dbReference type="AlphaFoldDB" id="A0A0F9KQ38"/>
<name>A0A0F9KQ38_9ZZZZ</name>
<protein>
    <submittedName>
        <fullName evidence="1">Uncharacterized protein</fullName>
    </submittedName>
</protein>
<sequence>RPGENVRCARYCPVMQFCEQAKGLGVVKGGD</sequence>
<dbReference type="EMBL" id="LAZR01012979">
    <property type="protein sequence ID" value="KKM24188.1"/>
    <property type="molecule type" value="Genomic_DNA"/>
</dbReference>